<dbReference type="Proteomes" id="UP000053095">
    <property type="component" value="Unassembled WGS sequence"/>
</dbReference>
<keyword evidence="5" id="KW-1185">Reference proteome</keyword>
<gene>
    <name evidence="4" type="ORF">TCE0_034f12052</name>
</gene>
<organism evidence="4 5">
    <name type="scientific">Talaromyces pinophilus</name>
    <name type="common">Penicillium pinophilum</name>
    <dbReference type="NCBI Taxonomy" id="128442"/>
    <lineage>
        <taxon>Eukaryota</taxon>
        <taxon>Fungi</taxon>
        <taxon>Dikarya</taxon>
        <taxon>Ascomycota</taxon>
        <taxon>Pezizomycotina</taxon>
        <taxon>Eurotiomycetes</taxon>
        <taxon>Eurotiomycetidae</taxon>
        <taxon>Eurotiales</taxon>
        <taxon>Trichocomaceae</taxon>
        <taxon>Talaromyces</taxon>
        <taxon>Talaromyces sect. Talaromyces</taxon>
    </lineage>
</organism>
<dbReference type="InterPro" id="IPR029045">
    <property type="entry name" value="ClpP/crotonase-like_dom_sf"/>
</dbReference>
<sequence>MADTVLLQYRGPLAIISLNNPKKLNAQSKDGFYQIAKYLREIATHDEVLIAVLIGVGRYFSAADVSIPRATPAGTDVFRHGLQHTVTNNLHITRAFYTHRRILVTALNGPAIGLAAALISFSDLIYAVPSAFIMTPFSSLGLVADGGASYGFVQPMGIAKASEALI</sequence>
<comment type="subcellular location">
    <subcellularLocation>
        <location evidence="1">Peroxisome</location>
    </subcellularLocation>
</comment>
<dbReference type="GO" id="GO:0005782">
    <property type="term" value="C:peroxisomal matrix"/>
    <property type="evidence" value="ECO:0007669"/>
    <property type="project" value="TreeGrafter"/>
</dbReference>
<evidence type="ECO:0008006" key="6">
    <source>
        <dbReference type="Google" id="ProtNLM"/>
    </source>
</evidence>
<dbReference type="InterPro" id="IPR001753">
    <property type="entry name" value="Enoyl-CoA_hydra/iso"/>
</dbReference>
<dbReference type="CDD" id="cd06558">
    <property type="entry name" value="crotonase-like"/>
    <property type="match status" value="1"/>
</dbReference>
<dbReference type="Pfam" id="PF00378">
    <property type="entry name" value="ECH_1"/>
    <property type="match status" value="1"/>
</dbReference>
<dbReference type="EMBL" id="DF933830">
    <property type="protein sequence ID" value="GAM40026.1"/>
    <property type="molecule type" value="Genomic_DNA"/>
</dbReference>
<evidence type="ECO:0000256" key="3">
    <source>
        <dbReference type="ARBA" id="ARBA00023235"/>
    </source>
</evidence>
<evidence type="ECO:0000313" key="5">
    <source>
        <dbReference type="Proteomes" id="UP000053095"/>
    </source>
</evidence>
<dbReference type="GO" id="GO:0004165">
    <property type="term" value="F:delta(3)-delta(2)-enoyl-CoA isomerase activity"/>
    <property type="evidence" value="ECO:0007669"/>
    <property type="project" value="UniProtKB-ARBA"/>
</dbReference>
<proteinExistence type="predicted"/>
<dbReference type="PANTHER" id="PTHR43684">
    <property type="match status" value="1"/>
</dbReference>
<evidence type="ECO:0000313" key="4">
    <source>
        <dbReference type="EMBL" id="GAM40026.1"/>
    </source>
</evidence>
<comment type="caution">
    <text evidence="4">The sequence shown here is derived from an EMBL/GenBank/DDBJ whole genome shotgun (WGS) entry which is preliminary data.</text>
</comment>
<reference evidence="5" key="1">
    <citation type="journal article" date="2015" name="Genome Announc.">
        <title>Draft genome sequence of Talaromyces cellulolyticus strain Y-94, a source of lignocellulosic biomass-degrading enzymes.</title>
        <authorList>
            <person name="Fujii T."/>
            <person name="Koike H."/>
            <person name="Sawayama S."/>
            <person name="Yano S."/>
            <person name="Inoue H."/>
        </authorList>
    </citation>
    <scope>NUCLEOTIDE SEQUENCE [LARGE SCALE GENOMIC DNA]</scope>
    <source>
        <strain evidence="5">Y-94</strain>
    </source>
</reference>
<dbReference type="AlphaFoldDB" id="A0A6V8HGH2"/>
<keyword evidence="3" id="KW-0413">Isomerase</keyword>
<evidence type="ECO:0000256" key="2">
    <source>
        <dbReference type="ARBA" id="ARBA00023140"/>
    </source>
</evidence>
<protein>
    <recommendedName>
        <fullName evidence="6">Peroxisomal D3,D2-enoyl-CoA isomerase</fullName>
    </recommendedName>
</protein>
<dbReference type="GO" id="GO:0006635">
    <property type="term" value="P:fatty acid beta-oxidation"/>
    <property type="evidence" value="ECO:0007669"/>
    <property type="project" value="TreeGrafter"/>
</dbReference>
<dbReference type="Gene3D" id="3.90.226.10">
    <property type="entry name" value="2-enoyl-CoA Hydratase, Chain A, domain 1"/>
    <property type="match status" value="1"/>
</dbReference>
<keyword evidence="2" id="KW-0576">Peroxisome</keyword>
<dbReference type="InterPro" id="IPR051053">
    <property type="entry name" value="ECH/Chromodomain_protein"/>
</dbReference>
<name>A0A6V8HGH2_TALPI</name>
<dbReference type="SUPFAM" id="SSF52096">
    <property type="entry name" value="ClpP/crotonase"/>
    <property type="match status" value="1"/>
</dbReference>
<dbReference type="PANTHER" id="PTHR43684:SF1">
    <property type="entry name" value="ENOYL-COA DELTA ISOMERASE 2"/>
    <property type="match status" value="1"/>
</dbReference>
<accession>A0A6V8HGH2</accession>
<evidence type="ECO:0000256" key="1">
    <source>
        <dbReference type="ARBA" id="ARBA00004275"/>
    </source>
</evidence>